<dbReference type="InterPro" id="IPR011011">
    <property type="entry name" value="Znf_FYVE_PHD"/>
</dbReference>
<keyword evidence="4" id="KW-0677">Repeat</keyword>
<evidence type="ECO:0000256" key="9">
    <source>
        <dbReference type="SAM" id="MobiDB-lite"/>
    </source>
</evidence>
<feature type="domain" description="FYVE-type" evidence="10">
    <location>
        <begin position="114"/>
        <end position="177"/>
    </location>
</feature>
<feature type="repeat" description="WD" evidence="8">
    <location>
        <begin position="412"/>
        <end position="452"/>
    </location>
</feature>
<dbReference type="InterPro" id="IPR019775">
    <property type="entry name" value="WD40_repeat_CS"/>
</dbReference>
<dbReference type="CDD" id="cd00200">
    <property type="entry name" value="WD40"/>
    <property type="match status" value="1"/>
</dbReference>
<dbReference type="SUPFAM" id="SSF57903">
    <property type="entry name" value="FYVE/PHD zinc finger"/>
    <property type="match status" value="1"/>
</dbReference>
<dbReference type="PROSITE" id="PS50082">
    <property type="entry name" value="WD_REPEATS_2"/>
    <property type="match status" value="4"/>
</dbReference>
<evidence type="ECO:0000256" key="4">
    <source>
        <dbReference type="ARBA" id="ARBA00022737"/>
    </source>
</evidence>
<dbReference type="Gene3D" id="3.30.40.10">
    <property type="entry name" value="Zinc/RING finger domain, C3HC4 (zinc finger)"/>
    <property type="match status" value="1"/>
</dbReference>
<keyword evidence="2 8" id="KW-0853">WD repeat</keyword>
<dbReference type="InterPro" id="IPR053299">
    <property type="entry name" value="ASTRA_WD_repeat"/>
</dbReference>
<organism evidence="11">
    <name type="scientific">Paramoeba aestuarina</name>
    <dbReference type="NCBI Taxonomy" id="180227"/>
    <lineage>
        <taxon>Eukaryota</taxon>
        <taxon>Amoebozoa</taxon>
        <taxon>Discosea</taxon>
        <taxon>Flabellinia</taxon>
        <taxon>Dactylopodida</taxon>
        <taxon>Paramoebidae</taxon>
        <taxon>Paramoeba</taxon>
    </lineage>
</organism>
<dbReference type="PROSITE" id="PS00678">
    <property type="entry name" value="WD_REPEATS_1"/>
    <property type="match status" value="2"/>
</dbReference>
<dbReference type="SUPFAM" id="SSF50978">
    <property type="entry name" value="WD40 repeat-like"/>
    <property type="match status" value="1"/>
</dbReference>
<feature type="repeat" description="WD" evidence="8">
    <location>
        <begin position="453"/>
        <end position="484"/>
    </location>
</feature>
<dbReference type="InterPro" id="IPR013083">
    <property type="entry name" value="Znf_RING/FYVE/PHD"/>
</dbReference>
<gene>
    <name evidence="11" type="ORF">NAES01612_LOCUS6472</name>
</gene>
<dbReference type="InterPro" id="IPR001680">
    <property type="entry name" value="WD40_rpt"/>
</dbReference>
<evidence type="ECO:0000259" key="10">
    <source>
        <dbReference type="PROSITE" id="PS50178"/>
    </source>
</evidence>
<dbReference type="PROSITE" id="PS50294">
    <property type="entry name" value="WD_REPEATS_REGION"/>
    <property type="match status" value="3"/>
</dbReference>
<evidence type="ECO:0000256" key="3">
    <source>
        <dbReference type="ARBA" id="ARBA00022723"/>
    </source>
</evidence>
<dbReference type="AlphaFoldDB" id="A0A7S4KGL3"/>
<evidence type="ECO:0000256" key="6">
    <source>
        <dbReference type="ARBA" id="ARBA00022833"/>
    </source>
</evidence>
<dbReference type="SMART" id="SM00064">
    <property type="entry name" value="FYVE"/>
    <property type="match status" value="1"/>
</dbReference>
<reference evidence="11" key="1">
    <citation type="submission" date="2021-01" db="EMBL/GenBank/DDBJ databases">
        <authorList>
            <person name="Corre E."/>
            <person name="Pelletier E."/>
            <person name="Niang G."/>
            <person name="Scheremetjew M."/>
            <person name="Finn R."/>
            <person name="Kale V."/>
            <person name="Holt S."/>
            <person name="Cochrane G."/>
            <person name="Meng A."/>
            <person name="Brown T."/>
            <person name="Cohen L."/>
        </authorList>
    </citation>
    <scope>NUCLEOTIDE SEQUENCE</scope>
    <source>
        <strain evidence="11">SoJaBio B1-5/56/2</strain>
    </source>
</reference>
<evidence type="ECO:0000256" key="7">
    <source>
        <dbReference type="PROSITE-ProRule" id="PRU00091"/>
    </source>
</evidence>
<dbReference type="PRINTS" id="PR00320">
    <property type="entry name" value="GPROTEINBRPT"/>
</dbReference>
<name>A0A7S4KGL3_9EUKA</name>
<dbReference type="InterPro" id="IPR015943">
    <property type="entry name" value="WD40/YVTN_repeat-like_dom_sf"/>
</dbReference>
<feature type="region of interest" description="Disordered" evidence="9">
    <location>
        <begin position="1"/>
        <end position="73"/>
    </location>
</feature>
<dbReference type="InterPro" id="IPR020472">
    <property type="entry name" value="WD40_PAC1"/>
</dbReference>
<feature type="repeat" description="WD" evidence="8">
    <location>
        <begin position="318"/>
        <end position="358"/>
    </location>
</feature>
<dbReference type="InterPro" id="IPR036322">
    <property type="entry name" value="WD40_repeat_dom_sf"/>
</dbReference>
<dbReference type="InterPro" id="IPR000306">
    <property type="entry name" value="Znf_FYVE"/>
</dbReference>
<evidence type="ECO:0000256" key="8">
    <source>
        <dbReference type="PROSITE-ProRule" id="PRU00221"/>
    </source>
</evidence>
<dbReference type="Pfam" id="PF00400">
    <property type="entry name" value="WD40"/>
    <property type="match status" value="6"/>
</dbReference>
<keyword evidence="3" id="KW-0479">Metal-binding</keyword>
<dbReference type="GO" id="GO:0005769">
    <property type="term" value="C:early endosome"/>
    <property type="evidence" value="ECO:0007669"/>
    <property type="project" value="UniProtKB-SubCell"/>
</dbReference>
<dbReference type="EMBL" id="HBKR01009714">
    <property type="protein sequence ID" value="CAE2294070.1"/>
    <property type="molecule type" value="Transcribed_RNA"/>
</dbReference>
<dbReference type="GO" id="GO:0008270">
    <property type="term" value="F:zinc ion binding"/>
    <property type="evidence" value="ECO:0007669"/>
    <property type="project" value="UniProtKB-KW"/>
</dbReference>
<evidence type="ECO:0000256" key="1">
    <source>
        <dbReference type="ARBA" id="ARBA00004412"/>
    </source>
</evidence>
<dbReference type="PANTHER" id="PTHR44156">
    <property type="entry name" value="SUPERNUMERARY LIMBS, ISOFORM B-RELATED"/>
    <property type="match status" value="1"/>
</dbReference>
<feature type="compositionally biased region" description="Low complexity" evidence="9">
    <location>
        <begin position="51"/>
        <end position="62"/>
    </location>
</feature>
<keyword evidence="5 7" id="KW-0863">Zinc-finger</keyword>
<evidence type="ECO:0000313" key="11">
    <source>
        <dbReference type="EMBL" id="CAE2294070.1"/>
    </source>
</evidence>
<feature type="repeat" description="WD" evidence="8">
    <location>
        <begin position="359"/>
        <end position="393"/>
    </location>
</feature>
<protein>
    <recommendedName>
        <fullName evidence="10">FYVE-type domain-containing protein</fullName>
    </recommendedName>
</protein>
<accession>A0A7S4KGL3</accession>
<evidence type="ECO:0000256" key="5">
    <source>
        <dbReference type="ARBA" id="ARBA00022771"/>
    </source>
</evidence>
<dbReference type="InterPro" id="IPR017455">
    <property type="entry name" value="Znf_FYVE-rel"/>
</dbReference>
<dbReference type="PROSITE" id="PS50178">
    <property type="entry name" value="ZF_FYVE"/>
    <property type="match status" value="1"/>
</dbReference>
<dbReference type="SMART" id="SM00320">
    <property type="entry name" value="WD40"/>
    <property type="match status" value="6"/>
</dbReference>
<comment type="subcellular location">
    <subcellularLocation>
        <location evidence="1">Early endosome</location>
    </subcellularLocation>
</comment>
<sequence>MAAIIEEEDVPGHEPVKPRGNQPTKVSIIDTKKKGKTKEEQIEDTISRWQSGGSASSMASSSRDTSANNTSRVELFTKEVTEEKGKARVGEDAKSLRARDIQNLKSRGLEWLDDDAHSHCFHCNNPFSVVVRRHHCRLCGRIFCADCCPPNKDVPFPAILNHNFPVRACCLCYNMESLDAHTDAILHIFSLSTGEVVSTSADNTLRIWEVVWEIDDTSGGQCIATLCGHTASVTGACEFGTMRIVSVSLDKTMKIWQMEEGKRGGLIVTCTGTLRCADPLNCVVTHDGKILCGNAAGNILVCRIAATDEGVIEVVSSLKGHTSAIRALELHEDGYLLSASSDTSIKFWDLTSDTCLATLSGHAGPVTSLALIPGTQGCFVTGSEDATLRIWKVVVSDGEEGLVGTPKFLASLSGHTEGVTSVKISKSQYIVSASNDSSIVMWSLETGKVVAKFLGHIGGVTSIYAMPSGLVISGSVDKSMRVWKYTPPSPQNQRTTG</sequence>
<dbReference type="Gene3D" id="2.130.10.10">
    <property type="entry name" value="YVTN repeat-like/Quinoprotein amine dehydrogenase"/>
    <property type="match status" value="2"/>
</dbReference>
<proteinExistence type="predicted"/>
<dbReference type="Pfam" id="PF01363">
    <property type="entry name" value="FYVE"/>
    <property type="match status" value="1"/>
</dbReference>
<feature type="compositionally biased region" description="Polar residues" evidence="9">
    <location>
        <begin position="63"/>
        <end position="72"/>
    </location>
</feature>
<evidence type="ECO:0000256" key="2">
    <source>
        <dbReference type="ARBA" id="ARBA00022574"/>
    </source>
</evidence>
<keyword evidence="6" id="KW-0862">Zinc</keyword>